<keyword evidence="2" id="KW-1185">Reference proteome</keyword>
<proteinExistence type="predicted"/>
<dbReference type="EMBL" id="CAWYQH010000068">
    <property type="protein sequence ID" value="CAK8679916.1"/>
    <property type="molecule type" value="Genomic_DNA"/>
</dbReference>
<reference evidence="1 2" key="1">
    <citation type="submission" date="2024-02" db="EMBL/GenBank/DDBJ databases">
        <authorList>
            <person name="Daric V."/>
            <person name="Darras S."/>
        </authorList>
    </citation>
    <scope>NUCLEOTIDE SEQUENCE [LARGE SCALE GENOMIC DNA]</scope>
</reference>
<dbReference type="Proteomes" id="UP001642483">
    <property type="component" value="Unassembled WGS sequence"/>
</dbReference>
<comment type="caution">
    <text evidence="1">The sequence shown here is derived from an EMBL/GenBank/DDBJ whole genome shotgun (WGS) entry which is preliminary data.</text>
</comment>
<accession>A0ABP0FJV3</accession>
<sequence>MCLLAVPPAPRETDLNTGQKQRSRLRRVKNDLTQGSVLNLLSWTIEHDIVKVSQGGRRVGRVLGKACALMSRLQIPRGNFEQKAYQRLKSDKFVPAALQVLEPDKNKSMKALPEFATSSPAPSPILPDFRYPRWLSRLRTGVEDSVEKGSGKRTGLWSGAKGQTADHVICDCSTYNVLHGINCR</sequence>
<organism evidence="1 2">
    <name type="scientific">Clavelina lepadiformis</name>
    <name type="common">Light-bulb sea squirt</name>
    <name type="synonym">Ascidia lepadiformis</name>
    <dbReference type="NCBI Taxonomy" id="159417"/>
    <lineage>
        <taxon>Eukaryota</taxon>
        <taxon>Metazoa</taxon>
        <taxon>Chordata</taxon>
        <taxon>Tunicata</taxon>
        <taxon>Ascidiacea</taxon>
        <taxon>Aplousobranchia</taxon>
        <taxon>Clavelinidae</taxon>
        <taxon>Clavelina</taxon>
    </lineage>
</organism>
<evidence type="ECO:0000313" key="1">
    <source>
        <dbReference type="EMBL" id="CAK8679916.1"/>
    </source>
</evidence>
<protein>
    <submittedName>
        <fullName evidence="1">Uncharacterized protein</fullName>
    </submittedName>
</protein>
<name>A0ABP0FJV3_CLALP</name>
<evidence type="ECO:0000313" key="2">
    <source>
        <dbReference type="Proteomes" id="UP001642483"/>
    </source>
</evidence>
<gene>
    <name evidence="1" type="ORF">CVLEPA_LOCUS10160</name>
</gene>